<name>A0A9Q1GWH5_9CARY</name>
<dbReference type="SUPFAM" id="SSF117281">
    <property type="entry name" value="Kelch motif"/>
    <property type="match status" value="1"/>
</dbReference>
<dbReference type="EMBL" id="JAKOGI010001038">
    <property type="protein sequence ID" value="KAJ8428231.1"/>
    <property type="molecule type" value="Genomic_DNA"/>
</dbReference>
<keyword evidence="2" id="KW-1185">Reference proteome</keyword>
<dbReference type="InterPro" id="IPR012871">
    <property type="entry name" value="DUF1668_ORYSA"/>
</dbReference>
<dbReference type="AlphaFoldDB" id="A0A9Q1GWH5"/>
<dbReference type="Pfam" id="PF07893">
    <property type="entry name" value="DUF1668"/>
    <property type="match status" value="1"/>
</dbReference>
<organism evidence="1 2">
    <name type="scientific">Carnegiea gigantea</name>
    <dbReference type="NCBI Taxonomy" id="171969"/>
    <lineage>
        <taxon>Eukaryota</taxon>
        <taxon>Viridiplantae</taxon>
        <taxon>Streptophyta</taxon>
        <taxon>Embryophyta</taxon>
        <taxon>Tracheophyta</taxon>
        <taxon>Spermatophyta</taxon>
        <taxon>Magnoliopsida</taxon>
        <taxon>eudicotyledons</taxon>
        <taxon>Gunneridae</taxon>
        <taxon>Pentapetalae</taxon>
        <taxon>Caryophyllales</taxon>
        <taxon>Cactineae</taxon>
        <taxon>Cactaceae</taxon>
        <taxon>Cactoideae</taxon>
        <taxon>Echinocereeae</taxon>
        <taxon>Carnegiea</taxon>
    </lineage>
</organism>
<dbReference type="InterPro" id="IPR015915">
    <property type="entry name" value="Kelch-typ_b-propeller"/>
</dbReference>
<dbReference type="Proteomes" id="UP001153076">
    <property type="component" value="Unassembled WGS sequence"/>
</dbReference>
<sequence>MELSFKSRMKTAKSHGLVMCTLKNIYILKDAIVDEVPNPCFESNDPRTNLWEELPRPLVVQKYSAEGYAVVDDRFIIISSAPLGWRKLPSGDFYAYDTKMQSWSCVKKVSSDIYYDRFDGKAECVDRNISVILGGSVIAFRNESTLPLQSLCSGIDVEKLDTAQLRLQDIVSTSNRALGTAWTMHRLS</sequence>
<gene>
    <name evidence="1" type="ORF">Cgig2_009946</name>
</gene>
<comment type="caution">
    <text evidence="1">The sequence shown here is derived from an EMBL/GenBank/DDBJ whole genome shotgun (WGS) entry which is preliminary data.</text>
</comment>
<accession>A0A9Q1GWH5</accession>
<reference evidence="1" key="1">
    <citation type="submission" date="2022-04" db="EMBL/GenBank/DDBJ databases">
        <title>Carnegiea gigantea Genome sequencing and assembly v2.</title>
        <authorList>
            <person name="Copetti D."/>
            <person name="Sanderson M.J."/>
            <person name="Burquez A."/>
            <person name="Wojciechowski M.F."/>
        </authorList>
    </citation>
    <scope>NUCLEOTIDE SEQUENCE</scope>
    <source>
        <strain evidence="1">SGP5-SGP5p</strain>
        <tissue evidence="1">Aerial part</tissue>
    </source>
</reference>
<proteinExistence type="predicted"/>
<evidence type="ECO:0000313" key="2">
    <source>
        <dbReference type="Proteomes" id="UP001153076"/>
    </source>
</evidence>
<evidence type="ECO:0000313" key="1">
    <source>
        <dbReference type="EMBL" id="KAJ8428231.1"/>
    </source>
</evidence>
<protein>
    <submittedName>
        <fullName evidence="1">Uncharacterized protein</fullName>
    </submittedName>
</protein>
<dbReference type="Gene3D" id="2.120.10.80">
    <property type="entry name" value="Kelch-type beta propeller"/>
    <property type="match status" value="1"/>
</dbReference>